<reference evidence="1 2" key="1">
    <citation type="submission" date="2015-07" db="EMBL/GenBank/DDBJ databases">
        <title>The genome of Eufriesea mexicana.</title>
        <authorList>
            <person name="Pan H."/>
            <person name="Kapheim K."/>
        </authorList>
    </citation>
    <scope>NUCLEOTIDE SEQUENCE [LARGE SCALE GENOMIC DNA]</scope>
    <source>
        <strain evidence="1">0111107269</strain>
        <tissue evidence="1">Whole body</tissue>
    </source>
</reference>
<keyword evidence="2" id="KW-1185">Reference proteome</keyword>
<evidence type="ECO:0000313" key="1">
    <source>
        <dbReference type="EMBL" id="OAD62038.1"/>
    </source>
</evidence>
<dbReference type="Proteomes" id="UP000250275">
    <property type="component" value="Unassembled WGS sequence"/>
</dbReference>
<proteinExistence type="predicted"/>
<name>A0A310STT0_9HYME</name>
<accession>A0A310STT0</accession>
<gene>
    <name evidence="1" type="ORF">WN48_07396</name>
</gene>
<organism evidence="1 2">
    <name type="scientific">Eufriesea mexicana</name>
    <dbReference type="NCBI Taxonomy" id="516756"/>
    <lineage>
        <taxon>Eukaryota</taxon>
        <taxon>Metazoa</taxon>
        <taxon>Ecdysozoa</taxon>
        <taxon>Arthropoda</taxon>
        <taxon>Hexapoda</taxon>
        <taxon>Insecta</taxon>
        <taxon>Pterygota</taxon>
        <taxon>Neoptera</taxon>
        <taxon>Endopterygota</taxon>
        <taxon>Hymenoptera</taxon>
        <taxon>Apocrita</taxon>
        <taxon>Aculeata</taxon>
        <taxon>Apoidea</taxon>
        <taxon>Anthophila</taxon>
        <taxon>Apidae</taxon>
        <taxon>Eufriesea</taxon>
    </lineage>
</organism>
<protein>
    <submittedName>
        <fullName evidence="1">Uncharacterized protein</fullName>
    </submittedName>
</protein>
<dbReference type="AlphaFoldDB" id="A0A310STT0"/>
<evidence type="ECO:0000313" key="2">
    <source>
        <dbReference type="Proteomes" id="UP000250275"/>
    </source>
</evidence>
<dbReference type="EMBL" id="KQ759894">
    <property type="protein sequence ID" value="OAD62038.1"/>
    <property type="molecule type" value="Genomic_DNA"/>
</dbReference>
<sequence length="125" mass="13737">MVIQAIVSRALNSVTTEPKHAMTVVSQHSLASARGVYISPLFAESGEIVRRTSPKLSQSRNSQRFYFLLPLKTPGNIDCVEDEAQRRSTRRISALIGWPSCRSDDDKSVTMNCEAALDAGQVVTI</sequence>